<dbReference type="Pfam" id="PF07797">
    <property type="entry name" value="DUF1639"/>
    <property type="match status" value="1"/>
</dbReference>
<feature type="region of interest" description="Disordered" evidence="1">
    <location>
        <begin position="336"/>
        <end position="377"/>
    </location>
</feature>
<keyword evidence="3" id="KW-0548">Nucleotidyltransferase</keyword>
<protein>
    <submittedName>
        <fullName evidence="3">Reverse transcriptase domain-containing protein</fullName>
    </submittedName>
</protein>
<feature type="compositionally biased region" description="Basic and acidic residues" evidence="1">
    <location>
        <begin position="238"/>
        <end position="253"/>
    </location>
</feature>
<dbReference type="InterPro" id="IPR012438">
    <property type="entry name" value="DUF1639"/>
</dbReference>
<dbReference type="SUPFAM" id="SSF53098">
    <property type="entry name" value="Ribonuclease H-like"/>
    <property type="match status" value="1"/>
</dbReference>
<dbReference type="PANTHER" id="PTHR34072:SF52">
    <property type="entry name" value="RIBONUCLEASE H"/>
    <property type="match status" value="1"/>
</dbReference>
<accession>A0ABQ5BEC4</accession>
<feature type="region of interest" description="Disordered" evidence="1">
    <location>
        <begin position="223"/>
        <end position="261"/>
    </location>
</feature>
<dbReference type="Gene3D" id="3.30.420.10">
    <property type="entry name" value="Ribonuclease H-like superfamily/Ribonuclease H"/>
    <property type="match status" value="1"/>
</dbReference>
<feature type="domain" description="Integrase catalytic" evidence="2">
    <location>
        <begin position="94"/>
        <end position="259"/>
    </location>
</feature>
<organism evidence="3 4">
    <name type="scientific">Tanacetum coccineum</name>
    <dbReference type="NCBI Taxonomy" id="301880"/>
    <lineage>
        <taxon>Eukaryota</taxon>
        <taxon>Viridiplantae</taxon>
        <taxon>Streptophyta</taxon>
        <taxon>Embryophyta</taxon>
        <taxon>Tracheophyta</taxon>
        <taxon>Spermatophyta</taxon>
        <taxon>Magnoliopsida</taxon>
        <taxon>eudicotyledons</taxon>
        <taxon>Gunneridae</taxon>
        <taxon>Pentapetalae</taxon>
        <taxon>asterids</taxon>
        <taxon>campanulids</taxon>
        <taxon>Asterales</taxon>
        <taxon>Asteraceae</taxon>
        <taxon>Asteroideae</taxon>
        <taxon>Anthemideae</taxon>
        <taxon>Anthemidinae</taxon>
        <taxon>Tanacetum</taxon>
    </lineage>
</organism>
<evidence type="ECO:0000259" key="2">
    <source>
        <dbReference type="PROSITE" id="PS50994"/>
    </source>
</evidence>
<evidence type="ECO:0000256" key="1">
    <source>
        <dbReference type="SAM" id="MobiDB-lite"/>
    </source>
</evidence>
<proteinExistence type="predicted"/>
<dbReference type="EMBL" id="BQNB010013191">
    <property type="protein sequence ID" value="GJT12971.1"/>
    <property type="molecule type" value="Genomic_DNA"/>
</dbReference>
<keyword evidence="3" id="KW-0808">Transferase</keyword>
<keyword evidence="4" id="KW-1185">Reference proteome</keyword>
<reference evidence="3" key="2">
    <citation type="submission" date="2022-01" db="EMBL/GenBank/DDBJ databases">
        <authorList>
            <person name="Yamashiro T."/>
            <person name="Shiraishi A."/>
            <person name="Satake H."/>
            <person name="Nakayama K."/>
        </authorList>
    </citation>
    <scope>NUCLEOTIDE SEQUENCE</scope>
</reference>
<dbReference type="InterPro" id="IPR012337">
    <property type="entry name" value="RNaseH-like_sf"/>
</dbReference>
<feature type="compositionally biased region" description="Basic residues" evidence="1">
    <location>
        <begin position="342"/>
        <end position="352"/>
    </location>
</feature>
<evidence type="ECO:0000313" key="4">
    <source>
        <dbReference type="Proteomes" id="UP001151760"/>
    </source>
</evidence>
<dbReference type="GO" id="GO:0003964">
    <property type="term" value="F:RNA-directed DNA polymerase activity"/>
    <property type="evidence" value="ECO:0007669"/>
    <property type="project" value="UniProtKB-KW"/>
</dbReference>
<feature type="region of interest" description="Disordered" evidence="1">
    <location>
        <begin position="295"/>
        <end position="321"/>
    </location>
</feature>
<evidence type="ECO:0000313" key="3">
    <source>
        <dbReference type="EMBL" id="GJT12971.1"/>
    </source>
</evidence>
<sequence>MDHKSLQHIFSQRELNMRQRHWSELFSDYDCEIRYHPGKANVVDDILSRKEIVKLKKVRVMNMTLQSSIKDRILAAQKEAVDESAGLQKGLDEQPEIPVWKWEGIAMDFVTKLPRTSSGHYTIWVIMDRLTKSAYFLPMHDDYKMDRLARLYLNEIVARHGVPILIISDRDSRFTSRFWQSMHEALGTRLDMSTAYHPQTDGLSERTIQTLEDMLRANVYENESDGADEFNETPLAKNCDKRLGKQSSDDPRKNLWVKPNASINSDDMGKYDGNFLMKIGEFGGSGVGVGAGADMEIDDPPSDKKTMRPRRHLDKKEERPRFSLTLSRKEIEDDFFAMTGKKPPRRPKKRSRAVQAQINGLFPGSMLSEPHEDRYKV</sequence>
<dbReference type="InterPro" id="IPR036397">
    <property type="entry name" value="RNaseH_sf"/>
</dbReference>
<gene>
    <name evidence="3" type="ORF">Tco_0860013</name>
</gene>
<reference evidence="3" key="1">
    <citation type="journal article" date="2022" name="Int. J. Mol. Sci.">
        <title>Draft Genome of Tanacetum Coccineum: Genomic Comparison of Closely Related Tanacetum-Family Plants.</title>
        <authorList>
            <person name="Yamashiro T."/>
            <person name="Shiraishi A."/>
            <person name="Nakayama K."/>
            <person name="Satake H."/>
        </authorList>
    </citation>
    <scope>NUCLEOTIDE SEQUENCE</scope>
</reference>
<dbReference type="PROSITE" id="PS50994">
    <property type="entry name" value="INTEGRASE"/>
    <property type="match status" value="1"/>
</dbReference>
<comment type="caution">
    <text evidence="3">The sequence shown here is derived from an EMBL/GenBank/DDBJ whole genome shotgun (WGS) entry which is preliminary data.</text>
</comment>
<dbReference type="PANTHER" id="PTHR34072">
    <property type="entry name" value="ENZYMATIC POLYPROTEIN-RELATED"/>
    <property type="match status" value="1"/>
</dbReference>
<dbReference type="InterPro" id="IPR001584">
    <property type="entry name" value="Integrase_cat-core"/>
</dbReference>
<name>A0ABQ5BEC4_9ASTR</name>
<keyword evidence="3" id="KW-0695">RNA-directed DNA polymerase</keyword>
<dbReference type="Proteomes" id="UP001151760">
    <property type="component" value="Unassembled WGS sequence"/>
</dbReference>